<protein>
    <submittedName>
        <fullName evidence="4">Gluconate 5-dehydrogenase</fullName>
    </submittedName>
</protein>
<keyword evidence="3" id="KW-0560">Oxidoreductase</keyword>
<name>A0AA35R3X0_GEOBA</name>
<evidence type="ECO:0000313" key="4">
    <source>
        <dbReference type="EMBL" id="CAI8003337.1"/>
    </source>
</evidence>
<dbReference type="InterPro" id="IPR002347">
    <property type="entry name" value="SDR_fam"/>
</dbReference>
<evidence type="ECO:0000313" key="5">
    <source>
        <dbReference type="Proteomes" id="UP001174909"/>
    </source>
</evidence>
<dbReference type="GO" id="GO:0016616">
    <property type="term" value="F:oxidoreductase activity, acting on the CH-OH group of donors, NAD or NADP as acceptor"/>
    <property type="evidence" value="ECO:0007669"/>
    <property type="project" value="TreeGrafter"/>
</dbReference>
<dbReference type="InterPro" id="IPR036291">
    <property type="entry name" value="NAD(P)-bd_dom_sf"/>
</dbReference>
<gene>
    <name evidence="4" type="ORF">GBAR_LOCUS3623</name>
</gene>
<accession>A0AA35R3X0</accession>
<dbReference type="SUPFAM" id="SSF51735">
    <property type="entry name" value="NAD(P)-binding Rossmann-fold domains"/>
    <property type="match status" value="1"/>
</dbReference>
<dbReference type="Pfam" id="PF00106">
    <property type="entry name" value="adh_short"/>
    <property type="match status" value="1"/>
</dbReference>
<dbReference type="Gene3D" id="3.40.50.720">
    <property type="entry name" value="NAD(P)-binding Rossmann-like Domain"/>
    <property type="match status" value="1"/>
</dbReference>
<dbReference type="Proteomes" id="UP001174909">
    <property type="component" value="Unassembled WGS sequence"/>
</dbReference>
<sequence>MAGALVEHGLSADGIVLDVESVPSIRDAADSIAERYGRIDVLVNCVGIQREEPLLEVTEEAYDEVYRVNLKGAMFLAQAVAKHQTRGGQGRPAAPRAAWSCSSSSTPWSWPGTESRSTAWRPTFVYTEMIRHVIENPEFRNQLLERIPLGRIADPKDVVRAGDVLLLGCLGVRDGQIMYVDGGLRRVSESAGRHVLGLHQR</sequence>
<organism evidence="4 5">
    <name type="scientific">Geodia barretti</name>
    <name type="common">Barrett's horny sponge</name>
    <dbReference type="NCBI Taxonomy" id="519541"/>
    <lineage>
        <taxon>Eukaryota</taxon>
        <taxon>Metazoa</taxon>
        <taxon>Porifera</taxon>
        <taxon>Demospongiae</taxon>
        <taxon>Heteroscleromorpha</taxon>
        <taxon>Tetractinellida</taxon>
        <taxon>Astrophorina</taxon>
        <taxon>Geodiidae</taxon>
        <taxon>Geodia</taxon>
    </lineage>
</organism>
<reference evidence="4" key="1">
    <citation type="submission" date="2023-03" db="EMBL/GenBank/DDBJ databases">
        <authorList>
            <person name="Steffen K."/>
            <person name="Cardenas P."/>
        </authorList>
    </citation>
    <scope>NUCLEOTIDE SEQUENCE</scope>
</reference>
<evidence type="ECO:0000256" key="2">
    <source>
        <dbReference type="ARBA" id="ARBA00006484"/>
    </source>
</evidence>
<evidence type="ECO:0000256" key="3">
    <source>
        <dbReference type="ARBA" id="ARBA00023002"/>
    </source>
</evidence>
<dbReference type="EMBL" id="CASHTH010000516">
    <property type="protein sequence ID" value="CAI8003337.1"/>
    <property type="molecule type" value="Genomic_DNA"/>
</dbReference>
<comment type="caution">
    <text evidence="4">The sequence shown here is derived from an EMBL/GenBank/DDBJ whole genome shotgun (WGS) entry which is preliminary data.</text>
</comment>
<keyword evidence="5" id="KW-1185">Reference proteome</keyword>
<dbReference type="PANTHER" id="PTHR42760:SF115">
    <property type="entry name" value="3-OXOACYL-[ACYL-CARRIER-PROTEIN] REDUCTASE FABG"/>
    <property type="match status" value="1"/>
</dbReference>
<comment type="similarity">
    <text evidence="2">Belongs to the short-chain dehydrogenases/reductases (SDR) family.</text>
</comment>
<dbReference type="AlphaFoldDB" id="A0AA35R3X0"/>
<evidence type="ECO:0000256" key="1">
    <source>
        <dbReference type="ARBA" id="ARBA00005194"/>
    </source>
</evidence>
<proteinExistence type="inferred from homology"/>
<dbReference type="PANTHER" id="PTHR42760">
    <property type="entry name" value="SHORT-CHAIN DEHYDROGENASES/REDUCTASES FAMILY MEMBER"/>
    <property type="match status" value="1"/>
</dbReference>
<comment type="pathway">
    <text evidence="1">Lipid metabolism; fatty acid biosynthesis.</text>
</comment>